<gene>
    <name evidence="2" type="ORF">DFQ00_11489</name>
</gene>
<dbReference type="Pfam" id="PF10990">
    <property type="entry name" value="DUF2809"/>
    <property type="match status" value="1"/>
</dbReference>
<name>A0A2V4VZ14_PAEBA</name>
<feature type="transmembrane region" description="Helical" evidence="1">
    <location>
        <begin position="7"/>
        <end position="27"/>
    </location>
</feature>
<reference evidence="2 3" key="1">
    <citation type="submission" date="2018-06" db="EMBL/GenBank/DDBJ databases">
        <title>Genomic Encyclopedia of Type Strains, Phase III (KMG-III): the genomes of soil and plant-associated and newly described type strains.</title>
        <authorList>
            <person name="Whitman W."/>
        </authorList>
    </citation>
    <scope>NUCLEOTIDE SEQUENCE [LARGE SCALE GENOMIC DNA]</scope>
    <source>
        <strain evidence="2 3">CECT 7022</strain>
    </source>
</reference>
<accession>A0A2V4VZ14</accession>
<dbReference type="InterPro" id="IPR021257">
    <property type="entry name" value="DUF2809"/>
</dbReference>
<dbReference type="Proteomes" id="UP000247790">
    <property type="component" value="Unassembled WGS sequence"/>
</dbReference>
<keyword evidence="1" id="KW-1133">Transmembrane helix</keyword>
<evidence type="ECO:0000313" key="3">
    <source>
        <dbReference type="Proteomes" id="UP000247790"/>
    </source>
</evidence>
<feature type="transmembrane region" description="Helical" evidence="1">
    <location>
        <begin position="63"/>
        <end position="86"/>
    </location>
</feature>
<dbReference type="EMBL" id="QJSW01000014">
    <property type="protein sequence ID" value="PYE47348.1"/>
    <property type="molecule type" value="Genomic_DNA"/>
</dbReference>
<keyword evidence="1" id="KW-0812">Transmembrane</keyword>
<organism evidence="2 3">
    <name type="scientific">Paenibacillus barcinonensis</name>
    <dbReference type="NCBI Taxonomy" id="198119"/>
    <lineage>
        <taxon>Bacteria</taxon>
        <taxon>Bacillati</taxon>
        <taxon>Bacillota</taxon>
        <taxon>Bacilli</taxon>
        <taxon>Bacillales</taxon>
        <taxon>Paenibacillaceae</taxon>
        <taxon>Paenibacillus</taxon>
    </lineage>
</organism>
<evidence type="ECO:0000256" key="1">
    <source>
        <dbReference type="SAM" id="Phobius"/>
    </source>
</evidence>
<dbReference type="RefSeq" id="WP_244213926.1">
    <property type="nucleotide sequence ID" value="NZ_CP054614.1"/>
</dbReference>
<feature type="transmembrane region" description="Helical" evidence="1">
    <location>
        <begin position="92"/>
        <end position="120"/>
    </location>
</feature>
<comment type="caution">
    <text evidence="2">The sequence shown here is derived from an EMBL/GenBank/DDBJ whole genome shotgun (WGS) entry which is preliminary data.</text>
</comment>
<proteinExistence type="predicted"/>
<evidence type="ECO:0000313" key="2">
    <source>
        <dbReference type="EMBL" id="PYE47348.1"/>
    </source>
</evidence>
<keyword evidence="1" id="KW-0472">Membrane</keyword>
<dbReference type="AlphaFoldDB" id="A0A2V4VZ14"/>
<sequence>MLVRQRWLYLVAVMMTMAAGLASRTYKAVLPDFVYEHFGDALWAGMIYFGIRMVCIRWGRARAVWISVLFSWCVEFSQMLQFPWLIELRSTLWGALLLGRGFLCMDLIRYLIGIGCVYLIDRFFLSKIMRL</sequence>
<protein>
    <submittedName>
        <fullName evidence="2">Uncharacterized protein DUF2809</fullName>
    </submittedName>
</protein>